<evidence type="ECO:0000256" key="6">
    <source>
        <dbReference type="RuleBase" id="RU000716"/>
    </source>
</evidence>
<evidence type="ECO:0000256" key="4">
    <source>
        <dbReference type="ARBA" id="ARBA00023125"/>
    </source>
</evidence>
<dbReference type="InterPro" id="IPR014284">
    <property type="entry name" value="RNA_pol_sigma-70_dom"/>
</dbReference>
<evidence type="ECO:0000256" key="5">
    <source>
        <dbReference type="ARBA" id="ARBA00023163"/>
    </source>
</evidence>
<keyword evidence="3 6" id="KW-0731">Sigma factor</keyword>
<dbReference type="PROSITE" id="PS01063">
    <property type="entry name" value="SIGMA70_ECF"/>
    <property type="match status" value="1"/>
</dbReference>
<accession>A0A1F7UV16</accession>
<dbReference type="Pfam" id="PF04542">
    <property type="entry name" value="Sigma70_r2"/>
    <property type="match status" value="1"/>
</dbReference>
<keyword evidence="5 6" id="KW-0804">Transcription</keyword>
<dbReference type="GO" id="GO:0006352">
    <property type="term" value="P:DNA-templated transcription initiation"/>
    <property type="evidence" value="ECO:0007669"/>
    <property type="project" value="InterPro"/>
</dbReference>
<keyword evidence="4 6" id="KW-0238">DNA-binding</keyword>
<dbReference type="Pfam" id="PF08281">
    <property type="entry name" value="Sigma70_r4_2"/>
    <property type="match status" value="1"/>
</dbReference>
<dbReference type="CDD" id="cd06171">
    <property type="entry name" value="Sigma70_r4"/>
    <property type="match status" value="1"/>
</dbReference>
<keyword evidence="2 6" id="KW-0805">Transcription regulation</keyword>
<reference evidence="9 10" key="1">
    <citation type="journal article" date="2016" name="Nat. Commun.">
        <title>Thousands of microbial genomes shed light on interconnected biogeochemical processes in an aquifer system.</title>
        <authorList>
            <person name="Anantharaman K."/>
            <person name="Brown C.T."/>
            <person name="Hug L.A."/>
            <person name="Sharon I."/>
            <person name="Castelle C.J."/>
            <person name="Probst A.J."/>
            <person name="Thomas B.C."/>
            <person name="Singh A."/>
            <person name="Wilkins M.J."/>
            <person name="Karaoz U."/>
            <person name="Brodie E.L."/>
            <person name="Williams K.H."/>
            <person name="Hubbard S.S."/>
            <person name="Banfield J.F."/>
        </authorList>
    </citation>
    <scope>NUCLEOTIDE SEQUENCE [LARGE SCALE GENOMIC DNA]</scope>
</reference>
<protein>
    <recommendedName>
        <fullName evidence="6">RNA polymerase sigma factor</fullName>
    </recommendedName>
</protein>
<dbReference type="InterPro" id="IPR036388">
    <property type="entry name" value="WH-like_DNA-bd_sf"/>
</dbReference>
<dbReference type="PANTHER" id="PTHR43133:SF51">
    <property type="entry name" value="RNA POLYMERASE SIGMA FACTOR"/>
    <property type="match status" value="1"/>
</dbReference>
<dbReference type="NCBIfam" id="TIGR02937">
    <property type="entry name" value="sigma70-ECF"/>
    <property type="match status" value="1"/>
</dbReference>
<dbReference type="InterPro" id="IPR013324">
    <property type="entry name" value="RNA_pol_sigma_r3/r4-like"/>
</dbReference>
<dbReference type="InterPro" id="IPR000838">
    <property type="entry name" value="RNA_pol_sigma70_ECF_CS"/>
</dbReference>
<proteinExistence type="inferred from homology"/>
<dbReference type="SUPFAM" id="SSF88659">
    <property type="entry name" value="Sigma3 and sigma4 domains of RNA polymerase sigma factors"/>
    <property type="match status" value="1"/>
</dbReference>
<dbReference type="Gene3D" id="1.10.10.10">
    <property type="entry name" value="Winged helix-like DNA-binding domain superfamily/Winged helix DNA-binding domain"/>
    <property type="match status" value="1"/>
</dbReference>
<gene>
    <name evidence="9" type="ORF">A2936_01050</name>
</gene>
<dbReference type="InterPro" id="IPR013325">
    <property type="entry name" value="RNA_pol_sigma_r2"/>
</dbReference>
<dbReference type="InterPro" id="IPR013249">
    <property type="entry name" value="RNA_pol_sigma70_r4_t2"/>
</dbReference>
<evidence type="ECO:0000259" key="8">
    <source>
        <dbReference type="Pfam" id="PF08281"/>
    </source>
</evidence>
<dbReference type="PANTHER" id="PTHR43133">
    <property type="entry name" value="RNA POLYMERASE ECF-TYPE SIGMA FACTO"/>
    <property type="match status" value="1"/>
</dbReference>
<dbReference type="GO" id="GO:0016987">
    <property type="term" value="F:sigma factor activity"/>
    <property type="evidence" value="ECO:0007669"/>
    <property type="project" value="UniProtKB-KW"/>
</dbReference>
<comment type="caution">
    <text evidence="9">The sequence shown here is derived from an EMBL/GenBank/DDBJ whole genome shotgun (WGS) entry which is preliminary data.</text>
</comment>
<evidence type="ECO:0000313" key="9">
    <source>
        <dbReference type="EMBL" id="OGL82133.1"/>
    </source>
</evidence>
<comment type="similarity">
    <text evidence="1 6">Belongs to the sigma-70 factor family. ECF subfamily.</text>
</comment>
<dbReference type="SUPFAM" id="SSF88946">
    <property type="entry name" value="Sigma2 domain of RNA polymerase sigma factors"/>
    <property type="match status" value="1"/>
</dbReference>
<feature type="domain" description="RNA polymerase sigma factor 70 region 4 type 2" evidence="8">
    <location>
        <begin position="126"/>
        <end position="177"/>
    </location>
</feature>
<dbReference type="Gene3D" id="1.10.1740.10">
    <property type="match status" value="1"/>
</dbReference>
<dbReference type="EMBL" id="MGEK01000023">
    <property type="protein sequence ID" value="OGL82133.1"/>
    <property type="molecule type" value="Genomic_DNA"/>
</dbReference>
<evidence type="ECO:0000256" key="2">
    <source>
        <dbReference type="ARBA" id="ARBA00023015"/>
    </source>
</evidence>
<dbReference type="AlphaFoldDB" id="A0A1F7UV16"/>
<evidence type="ECO:0000313" key="10">
    <source>
        <dbReference type="Proteomes" id="UP000176846"/>
    </source>
</evidence>
<name>A0A1F7UV16_9BACT</name>
<evidence type="ECO:0000256" key="1">
    <source>
        <dbReference type="ARBA" id="ARBA00010641"/>
    </source>
</evidence>
<feature type="domain" description="RNA polymerase sigma-70 region 2" evidence="7">
    <location>
        <begin position="26"/>
        <end position="92"/>
    </location>
</feature>
<evidence type="ECO:0000256" key="3">
    <source>
        <dbReference type="ARBA" id="ARBA00023082"/>
    </source>
</evidence>
<dbReference type="Proteomes" id="UP000176846">
    <property type="component" value="Unassembled WGS sequence"/>
</dbReference>
<dbReference type="GO" id="GO:0003677">
    <property type="term" value="F:DNA binding"/>
    <property type="evidence" value="ECO:0007669"/>
    <property type="project" value="UniProtKB-KW"/>
</dbReference>
<dbReference type="InterPro" id="IPR039425">
    <property type="entry name" value="RNA_pol_sigma-70-like"/>
</dbReference>
<sequence length="189" mass="22691">MPNLTDTDEEIAARVQGGDTESFSLLMERYEEKMLRYARRFLFGFEDAEDLVQEVFIKAYINIQGFNTRRRFSPWLYRIAHNEFLNAIKKRRHAPLLFFDPDTIFPHPVSSDRADRDFNEKELRAVLEECLHDLDPKYREPLVLYFFEELNYQQISDIMELPVSTVGVRLKRGKEMLRKVYKKLHPFYE</sequence>
<dbReference type="InterPro" id="IPR007627">
    <property type="entry name" value="RNA_pol_sigma70_r2"/>
</dbReference>
<organism evidence="9 10">
    <name type="scientific">Candidatus Uhrbacteria bacterium RIFCSPLOWO2_01_FULL_47_25</name>
    <dbReference type="NCBI Taxonomy" id="1802402"/>
    <lineage>
        <taxon>Bacteria</taxon>
        <taxon>Candidatus Uhriibacteriota</taxon>
    </lineage>
</organism>
<evidence type="ECO:0000259" key="7">
    <source>
        <dbReference type="Pfam" id="PF04542"/>
    </source>
</evidence>